<reference evidence="1 2" key="1">
    <citation type="submission" date="2020-01" db="EMBL/GenBank/DDBJ databases">
        <authorList>
            <person name="Gupta K D."/>
        </authorList>
    </citation>
    <scope>NUCLEOTIDE SEQUENCE [LARGE SCALE GENOMIC DNA]</scope>
</reference>
<sequence>MCLTATFHYCPTTFPGFTDEAVKKTVALAVMPGLCALEELNLLPLRRGRDTHIWEYEFLVMDDFHFVPLHYIELQAFDIQDRCRIFDCRVYEAFTDLQPTLVPMNGVHLPLNPSQTKEFEYMVLNFHLLLSHNVQTLHLNLV</sequence>
<dbReference type="EMBL" id="CACVBS010000002">
    <property type="protein sequence ID" value="CAA7258844.1"/>
    <property type="molecule type" value="Genomic_DNA"/>
</dbReference>
<accession>A0A8S0WUN3</accession>
<evidence type="ECO:0000313" key="1">
    <source>
        <dbReference type="EMBL" id="CAA7258844.1"/>
    </source>
</evidence>
<dbReference type="AlphaFoldDB" id="A0A8S0WUN3"/>
<dbReference type="Proteomes" id="UP000467700">
    <property type="component" value="Unassembled WGS sequence"/>
</dbReference>
<name>A0A8S0WUN3_CYCAE</name>
<proteinExistence type="predicted"/>
<comment type="caution">
    <text evidence="1">The sequence shown here is derived from an EMBL/GenBank/DDBJ whole genome shotgun (WGS) entry which is preliminary data.</text>
</comment>
<gene>
    <name evidence="1" type="ORF">AAE3_LOCUS1034</name>
</gene>
<organism evidence="1 2">
    <name type="scientific">Cyclocybe aegerita</name>
    <name type="common">Black poplar mushroom</name>
    <name type="synonym">Agrocybe aegerita</name>
    <dbReference type="NCBI Taxonomy" id="1973307"/>
    <lineage>
        <taxon>Eukaryota</taxon>
        <taxon>Fungi</taxon>
        <taxon>Dikarya</taxon>
        <taxon>Basidiomycota</taxon>
        <taxon>Agaricomycotina</taxon>
        <taxon>Agaricomycetes</taxon>
        <taxon>Agaricomycetidae</taxon>
        <taxon>Agaricales</taxon>
        <taxon>Agaricineae</taxon>
        <taxon>Bolbitiaceae</taxon>
        <taxon>Cyclocybe</taxon>
    </lineage>
</organism>
<protein>
    <submittedName>
        <fullName evidence="1">Uncharacterized protein</fullName>
    </submittedName>
</protein>
<keyword evidence="2" id="KW-1185">Reference proteome</keyword>
<evidence type="ECO:0000313" key="2">
    <source>
        <dbReference type="Proteomes" id="UP000467700"/>
    </source>
</evidence>